<evidence type="ECO:0000256" key="5">
    <source>
        <dbReference type="SAM" id="MobiDB-lite"/>
    </source>
</evidence>
<feature type="compositionally biased region" description="Polar residues" evidence="5">
    <location>
        <begin position="44"/>
        <end position="78"/>
    </location>
</feature>
<evidence type="ECO:0000259" key="6">
    <source>
        <dbReference type="PROSITE" id="PS50023"/>
    </source>
</evidence>
<keyword evidence="2 4" id="KW-0479">Metal-binding</keyword>
<evidence type="ECO:0000259" key="7">
    <source>
        <dbReference type="PROSITE" id="PS50238"/>
    </source>
</evidence>
<dbReference type="GO" id="GO:0030833">
    <property type="term" value="P:regulation of actin filament polymerization"/>
    <property type="evidence" value="ECO:0007669"/>
    <property type="project" value="TreeGrafter"/>
</dbReference>
<reference evidence="9" key="1">
    <citation type="journal article" date="2015" name="J. Biotechnol.">
        <title>The structure of the Cyberlindnera jadinii genome and its relation to Candida utilis analyzed by the occurrence of single nucleotide polymorphisms.</title>
        <authorList>
            <person name="Rupp O."/>
            <person name="Brinkrolf K."/>
            <person name="Buerth C."/>
            <person name="Kunigo M."/>
            <person name="Schneider J."/>
            <person name="Jaenicke S."/>
            <person name="Goesmann A."/>
            <person name="Puehler A."/>
            <person name="Jaeger K.-E."/>
            <person name="Ernst J.F."/>
        </authorList>
    </citation>
    <scope>NUCLEOTIDE SEQUENCE [LARGE SCALE GENOMIC DNA]</scope>
    <source>
        <strain evidence="9">ATCC 18201 / CBS 1600 / BCRC 20928 / JCM 3617 / NBRC 0987 / NRRL Y-1542</strain>
    </source>
</reference>
<evidence type="ECO:0000256" key="3">
    <source>
        <dbReference type="ARBA" id="ARBA00022833"/>
    </source>
</evidence>
<feature type="region of interest" description="Disordered" evidence="5">
    <location>
        <begin position="1241"/>
        <end position="1270"/>
    </location>
</feature>
<feature type="domain" description="LIM zinc-binding" evidence="6">
    <location>
        <begin position="302"/>
        <end position="362"/>
    </location>
</feature>
<dbReference type="InterPro" id="IPR001781">
    <property type="entry name" value="Znf_LIM"/>
</dbReference>
<accession>A0A0H5C166</accession>
<keyword evidence="4" id="KW-0440">LIM domain</keyword>
<protein>
    <submittedName>
        <fullName evidence="8">LRG1 protein</fullName>
    </submittedName>
</protein>
<dbReference type="PROSITE" id="PS50023">
    <property type="entry name" value="LIM_DOMAIN_2"/>
    <property type="match status" value="2"/>
</dbReference>
<sequence>MPQHRRSADQNCDPKSNNSDNALNQIPPAFSVPGAYPSRGGYTYNATSPMLSSQFDSPKMNSKNGNSNQLSRAASSRSLNQSLITADIPTANRSRKKSQYLKLIPPVPNDNQVHQFQGHLEQIRTRSHAHDHQDPYQYQHQHQGQPLNQQQHKAYPAQMNPPETPRQRPPDANSQKTHQYQYQTPNEHQQRQDRYQQPYHDHHQRPSDVSQYSGTSQRQIQHVQSTPSSLPNISTPNVSSVSTPSKQIVSNNSSTTEKSSRESSICATCQKPITTKSYFPFELDDGTKIPLCEEHFYKRRGLICCICNSYLKGIHYTVFGRKYDAEHFCCKICSKKFDADEDFFNHENDIYCHYHFSKFFIDRCEGCEFAILKQYVEISRGGRNQKWHVECYMIHKCWNVAITPSTIGLISFPKVDPTPENIKSLPDTNPTPDQLISMEGKASEKISEIWSALFQFEEDTAMCISDMLQYATAQDQARGLAATAKLVLKVDALFKSLESLHRLGIEGGNTTSALATLSISNNEDVTFQTLKKEPRNFSAKVMIYLAILRKTSKGLADSSKSQDLILSVITGLAHYLKLLIRYGLNNSLQYNKSSHTTNALDKFLREVRNHESVPKDALSALEIPLDASDLCFHCQKSIESNCIQYQDKRWHIDCLQCTNCHKNLQSHGGISDASFNSNSNWILCAQCAIDDPDAKPGFKSVSKLMQLSYLMKIAIVRSKAVMDYEHEGKQTNSQPEARATEESEHNYRKTLNEIKRLRSTRQNTKITDISSQDVARRSMVVETVNKSKDELERSHVTMESEENLLQQKVSVEDGLAGPSLSKRSFHRAKNVIMNQKVLTLDDIPRIVAAEHARELRPNTYKYHNPHAEEGLFKGLKPNSGSLYRTKSPTSHKAPSIKEIPVKYYSQLSERELCILSHISIAALNYLLSKQRINSDIDTSKLIDLKKTPTFWDKLKGLGGEKKTANINRVFGSDLILLVSKTGVESSQSNGPSKVRIPLLIDDLLTALYQKDMSVEGVFRKNGNLKNLRELVERIDANPSNIPDLQKENVIQLSALLKRFLREMPNPLLTFRLFDLWIVSQKISDSTMKRTFFELCYSLLPKPHRDLAEVLFFFFMWASSFSNIDEQNGSKMDVHNLATVLSPNVLYPKPSEVERPSTNGKAVAATYFDAFAENEGENYYLAIEVVDYLIGHNEELSVVPKYLLQIYDLCEFDASEDYSSKSIFASIETVLKHKSSILDNIGKELPADPEPADNSAIVEGPSQPVTTTIEN</sequence>
<feature type="compositionally biased region" description="Low complexity" evidence="5">
    <location>
        <begin position="135"/>
        <end position="152"/>
    </location>
</feature>
<feature type="domain" description="Rho-GAP" evidence="7">
    <location>
        <begin position="981"/>
        <end position="1196"/>
    </location>
</feature>
<evidence type="ECO:0000256" key="2">
    <source>
        <dbReference type="ARBA" id="ARBA00022723"/>
    </source>
</evidence>
<dbReference type="Pfam" id="PF00412">
    <property type="entry name" value="LIM"/>
    <property type="match status" value="1"/>
</dbReference>
<feature type="compositionally biased region" description="Polar residues" evidence="5">
    <location>
        <begin position="172"/>
        <end position="187"/>
    </location>
</feature>
<feature type="region of interest" description="Disordered" evidence="5">
    <location>
        <begin position="1"/>
        <end position="78"/>
    </location>
</feature>
<feature type="region of interest" description="Disordered" evidence="5">
    <location>
        <begin position="727"/>
        <end position="747"/>
    </location>
</feature>
<feature type="compositionally biased region" description="Basic and acidic residues" evidence="5">
    <location>
        <begin position="125"/>
        <end position="134"/>
    </location>
</feature>
<evidence type="ECO:0000313" key="9">
    <source>
        <dbReference type="Proteomes" id="UP000038830"/>
    </source>
</evidence>
<dbReference type="Proteomes" id="UP000038830">
    <property type="component" value="Unassembled WGS sequence"/>
</dbReference>
<dbReference type="AlphaFoldDB" id="A0A0H5C166"/>
<dbReference type="InterPro" id="IPR000198">
    <property type="entry name" value="RhoGAP_dom"/>
</dbReference>
<feature type="compositionally biased region" description="Basic and acidic residues" evidence="5">
    <location>
        <begin position="738"/>
        <end position="747"/>
    </location>
</feature>
<feature type="compositionally biased region" description="Polar residues" evidence="5">
    <location>
        <begin position="9"/>
        <end position="24"/>
    </location>
</feature>
<feature type="region of interest" description="Disordered" evidence="5">
    <location>
        <begin position="125"/>
        <end position="257"/>
    </location>
</feature>
<organism evidence="8 9">
    <name type="scientific">Cyberlindnera jadinii (strain ATCC 18201 / CBS 1600 / BCRC 20928 / JCM 3617 / NBRC 0987 / NRRL Y-1542)</name>
    <name type="common">Torula yeast</name>
    <name type="synonym">Candida utilis</name>
    <dbReference type="NCBI Taxonomy" id="983966"/>
    <lineage>
        <taxon>Eukaryota</taxon>
        <taxon>Fungi</taxon>
        <taxon>Dikarya</taxon>
        <taxon>Ascomycota</taxon>
        <taxon>Saccharomycotina</taxon>
        <taxon>Saccharomycetes</taxon>
        <taxon>Phaffomycetales</taxon>
        <taxon>Phaffomycetaceae</taxon>
        <taxon>Cyberlindnera</taxon>
    </lineage>
</organism>
<evidence type="ECO:0000256" key="4">
    <source>
        <dbReference type="PROSITE-ProRule" id="PRU00125"/>
    </source>
</evidence>
<evidence type="ECO:0000313" key="8">
    <source>
        <dbReference type="EMBL" id="CEP21560.1"/>
    </source>
</evidence>
<dbReference type="EMBL" id="CDQK01000002">
    <property type="protein sequence ID" value="CEP21560.1"/>
    <property type="molecule type" value="Genomic_DNA"/>
</dbReference>
<dbReference type="PANTHER" id="PTHR14963">
    <property type="entry name" value="RHO GTPASE ACTIVATING PROTEIN 18,19-RELATED"/>
    <property type="match status" value="1"/>
</dbReference>
<proteinExistence type="predicted"/>
<dbReference type="SUPFAM" id="SSF57716">
    <property type="entry name" value="Glucocorticoid receptor-like (DNA-binding domain)"/>
    <property type="match status" value="1"/>
</dbReference>
<dbReference type="InterPro" id="IPR008936">
    <property type="entry name" value="Rho_GTPase_activation_prot"/>
</dbReference>
<gene>
    <name evidence="8" type="primary">LRG1</name>
    <name evidence="8" type="ORF">BN1211_1690</name>
</gene>
<keyword evidence="1" id="KW-0343">GTPase activation</keyword>
<name>A0A0H5C166_CYBJN</name>
<feature type="compositionally biased region" description="Polar residues" evidence="5">
    <location>
        <begin position="207"/>
        <end position="231"/>
    </location>
</feature>
<keyword evidence="3 4" id="KW-0862">Zinc</keyword>
<feature type="compositionally biased region" description="Basic and acidic residues" evidence="5">
    <location>
        <begin position="188"/>
        <end position="206"/>
    </location>
</feature>
<dbReference type="GO" id="GO:0005737">
    <property type="term" value="C:cytoplasm"/>
    <property type="evidence" value="ECO:0007669"/>
    <property type="project" value="TreeGrafter"/>
</dbReference>
<dbReference type="Gene3D" id="1.10.555.10">
    <property type="entry name" value="Rho GTPase activation protein"/>
    <property type="match status" value="1"/>
</dbReference>
<dbReference type="GO" id="GO:0046872">
    <property type="term" value="F:metal ion binding"/>
    <property type="evidence" value="ECO:0007669"/>
    <property type="project" value="UniProtKB-KW"/>
</dbReference>
<dbReference type="PROSITE" id="PS50238">
    <property type="entry name" value="RHOGAP"/>
    <property type="match status" value="1"/>
</dbReference>
<dbReference type="GO" id="GO:0051056">
    <property type="term" value="P:regulation of small GTPase mediated signal transduction"/>
    <property type="evidence" value="ECO:0007669"/>
    <property type="project" value="TreeGrafter"/>
</dbReference>
<dbReference type="Gene3D" id="2.10.110.10">
    <property type="entry name" value="Cysteine Rich Protein"/>
    <property type="match status" value="2"/>
</dbReference>
<dbReference type="GO" id="GO:0005096">
    <property type="term" value="F:GTPase activator activity"/>
    <property type="evidence" value="ECO:0007669"/>
    <property type="project" value="UniProtKB-KW"/>
</dbReference>
<dbReference type="Pfam" id="PF00620">
    <property type="entry name" value="RhoGAP"/>
    <property type="match status" value="1"/>
</dbReference>
<feature type="domain" description="LIM zinc-binding" evidence="6">
    <location>
        <begin position="629"/>
        <end position="694"/>
    </location>
</feature>
<evidence type="ECO:0000256" key="1">
    <source>
        <dbReference type="ARBA" id="ARBA00022468"/>
    </source>
</evidence>
<feature type="compositionally biased region" description="Low complexity" evidence="5">
    <location>
        <begin position="232"/>
        <end position="257"/>
    </location>
</feature>
<dbReference type="PROSITE" id="PS00478">
    <property type="entry name" value="LIM_DOMAIN_1"/>
    <property type="match status" value="1"/>
</dbReference>
<dbReference type="GO" id="GO:0007165">
    <property type="term" value="P:signal transduction"/>
    <property type="evidence" value="ECO:0007669"/>
    <property type="project" value="InterPro"/>
</dbReference>
<dbReference type="SMART" id="SM00324">
    <property type="entry name" value="RhoGAP"/>
    <property type="match status" value="1"/>
</dbReference>
<dbReference type="PANTHER" id="PTHR14963:SF1">
    <property type="entry name" value="RHO GTPASE-ACTIVATING PROTEIN CONUNDRUM"/>
    <property type="match status" value="1"/>
</dbReference>
<dbReference type="SUPFAM" id="SSF48350">
    <property type="entry name" value="GTPase activation domain, GAP"/>
    <property type="match status" value="1"/>
</dbReference>
<dbReference type="SMART" id="SM00132">
    <property type="entry name" value="LIM"/>
    <property type="match status" value="2"/>
</dbReference>